<sequence length="161" mass="17193">MGGPDPLSPEGENIITSLHVGKTKGGQDFADLYSNFDREVVEAYDEFLSKVFNDNMDGTVAKEEPEPDCNGEGVGQDDLDAKDENNVELGGGTREQRDEEEVEQWPNSPSTSYSVSDVTQVTTGLATPPPAPLERLPSTHLATLAALASSPPTACLADKIQ</sequence>
<feature type="compositionally biased region" description="Polar residues" evidence="1">
    <location>
        <begin position="105"/>
        <end position="121"/>
    </location>
</feature>
<keyword evidence="3" id="KW-1185">Reference proteome</keyword>
<dbReference type="AlphaFoldDB" id="A0A0D0C947"/>
<dbReference type="EMBL" id="KN831146">
    <property type="protein sequence ID" value="KIK72173.1"/>
    <property type="molecule type" value="Genomic_DNA"/>
</dbReference>
<reference evidence="2 3" key="1">
    <citation type="submission" date="2014-04" db="EMBL/GenBank/DDBJ databases">
        <authorList>
            <consortium name="DOE Joint Genome Institute"/>
            <person name="Kuo A."/>
            <person name="Kohler A."/>
            <person name="Jargeat P."/>
            <person name="Nagy L.G."/>
            <person name="Floudas D."/>
            <person name="Copeland A."/>
            <person name="Barry K.W."/>
            <person name="Cichocki N."/>
            <person name="Veneault-Fourrey C."/>
            <person name="LaButti K."/>
            <person name="Lindquist E.A."/>
            <person name="Lipzen A."/>
            <person name="Lundell T."/>
            <person name="Morin E."/>
            <person name="Murat C."/>
            <person name="Sun H."/>
            <person name="Tunlid A."/>
            <person name="Henrissat B."/>
            <person name="Grigoriev I.V."/>
            <person name="Hibbett D.S."/>
            <person name="Martin F."/>
            <person name="Nordberg H.P."/>
            <person name="Cantor M.N."/>
            <person name="Hua S.X."/>
        </authorList>
    </citation>
    <scope>NUCLEOTIDE SEQUENCE [LARGE SCALE GENOMIC DNA]</scope>
    <source>
        <strain evidence="2 3">Ve08.2h10</strain>
    </source>
</reference>
<organism evidence="2 3">
    <name type="scientific">Paxillus rubicundulus Ve08.2h10</name>
    <dbReference type="NCBI Taxonomy" id="930991"/>
    <lineage>
        <taxon>Eukaryota</taxon>
        <taxon>Fungi</taxon>
        <taxon>Dikarya</taxon>
        <taxon>Basidiomycota</taxon>
        <taxon>Agaricomycotina</taxon>
        <taxon>Agaricomycetes</taxon>
        <taxon>Agaricomycetidae</taxon>
        <taxon>Boletales</taxon>
        <taxon>Paxilineae</taxon>
        <taxon>Paxillaceae</taxon>
        <taxon>Paxillus</taxon>
    </lineage>
</organism>
<evidence type="ECO:0000256" key="1">
    <source>
        <dbReference type="SAM" id="MobiDB-lite"/>
    </source>
</evidence>
<dbReference type="Proteomes" id="UP000054538">
    <property type="component" value="Unassembled WGS sequence"/>
</dbReference>
<accession>A0A0D0C947</accession>
<dbReference type="HOGENOM" id="CLU_1644258_0_0_1"/>
<dbReference type="InParanoid" id="A0A0D0C947"/>
<name>A0A0D0C947_9AGAM</name>
<feature type="compositionally biased region" description="Acidic residues" evidence="1">
    <location>
        <begin position="65"/>
        <end position="81"/>
    </location>
</feature>
<feature type="region of interest" description="Disordered" evidence="1">
    <location>
        <begin position="58"/>
        <end position="134"/>
    </location>
</feature>
<proteinExistence type="predicted"/>
<gene>
    <name evidence="2" type="ORF">PAXRUDRAFT_22307</name>
</gene>
<protein>
    <submittedName>
        <fullName evidence="2">Uncharacterized protein</fullName>
    </submittedName>
</protein>
<evidence type="ECO:0000313" key="2">
    <source>
        <dbReference type="EMBL" id="KIK72173.1"/>
    </source>
</evidence>
<evidence type="ECO:0000313" key="3">
    <source>
        <dbReference type="Proteomes" id="UP000054538"/>
    </source>
</evidence>
<dbReference type="OrthoDB" id="2691251at2759"/>
<reference evidence="3" key="2">
    <citation type="submission" date="2015-01" db="EMBL/GenBank/DDBJ databases">
        <title>Evolutionary Origins and Diversification of the Mycorrhizal Mutualists.</title>
        <authorList>
            <consortium name="DOE Joint Genome Institute"/>
            <consortium name="Mycorrhizal Genomics Consortium"/>
            <person name="Kohler A."/>
            <person name="Kuo A."/>
            <person name="Nagy L.G."/>
            <person name="Floudas D."/>
            <person name="Copeland A."/>
            <person name="Barry K.W."/>
            <person name="Cichocki N."/>
            <person name="Veneault-Fourrey C."/>
            <person name="LaButti K."/>
            <person name="Lindquist E.A."/>
            <person name="Lipzen A."/>
            <person name="Lundell T."/>
            <person name="Morin E."/>
            <person name="Murat C."/>
            <person name="Riley R."/>
            <person name="Ohm R."/>
            <person name="Sun H."/>
            <person name="Tunlid A."/>
            <person name="Henrissat B."/>
            <person name="Grigoriev I.V."/>
            <person name="Hibbett D.S."/>
            <person name="Martin F."/>
        </authorList>
    </citation>
    <scope>NUCLEOTIDE SEQUENCE [LARGE SCALE GENOMIC DNA]</scope>
    <source>
        <strain evidence="3">Ve08.2h10</strain>
    </source>
</reference>